<feature type="signal peptide" evidence="1">
    <location>
        <begin position="1"/>
        <end position="19"/>
    </location>
</feature>
<proteinExistence type="predicted"/>
<keyword evidence="3" id="KW-1185">Reference proteome</keyword>
<dbReference type="InterPro" id="IPR011964">
    <property type="entry name" value="YVTN_b-propeller_repeat"/>
</dbReference>
<sequence>MIRPTALALAAFWAGSGHAADLAFVTSQNAESVSIVDLTTGAVVAETPIPGAPAPVAYDPTRGRAYVVSAKTGDLTVLDESGTILRQLDLPEGAFGIVPAADGGLFLTEWYQGQLIRLDAALNPVWAVPTGRAPAGVAVDGELVATADRDDDQVSIYDAATGALQARVAVGKHPYAVAFHGGRLWSADVQSDTVSVVDPVAGKLIGQIPTGSHPYGVTFAGERGFVTDQYAGTVTVFDPKDLTVIQTLDTGDYPEGIATLPDGSGVVVAHWDSNTLVWIDAATLSVTREIELPDGPRAFGNFTGRQR</sequence>
<dbReference type="AlphaFoldDB" id="A0A844HLE0"/>
<dbReference type="InterPro" id="IPR015943">
    <property type="entry name" value="WD40/YVTN_repeat-like_dom_sf"/>
</dbReference>
<dbReference type="SUPFAM" id="SSF51004">
    <property type="entry name" value="C-terminal (heme d1) domain of cytochrome cd1-nitrite reductase"/>
    <property type="match status" value="1"/>
</dbReference>
<dbReference type="PANTHER" id="PTHR47197">
    <property type="entry name" value="PROTEIN NIRF"/>
    <property type="match status" value="1"/>
</dbReference>
<feature type="chain" id="PRO_5032998439" evidence="1">
    <location>
        <begin position="20"/>
        <end position="307"/>
    </location>
</feature>
<organism evidence="2 3">
    <name type="scientific">Paracoccus litorisediminis</name>
    <dbReference type="NCBI Taxonomy" id="2006130"/>
    <lineage>
        <taxon>Bacteria</taxon>
        <taxon>Pseudomonadati</taxon>
        <taxon>Pseudomonadota</taxon>
        <taxon>Alphaproteobacteria</taxon>
        <taxon>Rhodobacterales</taxon>
        <taxon>Paracoccaceae</taxon>
        <taxon>Paracoccus</taxon>
    </lineage>
</organism>
<reference evidence="2 3" key="1">
    <citation type="submission" date="2019-11" db="EMBL/GenBank/DDBJ databases">
        <authorList>
            <person name="Dong K."/>
        </authorList>
    </citation>
    <scope>NUCLEOTIDE SEQUENCE [LARGE SCALE GENOMIC DNA]</scope>
    <source>
        <strain evidence="2 3">NBRC 112902</strain>
    </source>
</reference>
<dbReference type="Proteomes" id="UP000449846">
    <property type="component" value="Unassembled WGS sequence"/>
</dbReference>
<comment type="caution">
    <text evidence="2">The sequence shown here is derived from an EMBL/GenBank/DDBJ whole genome shotgun (WGS) entry which is preliminary data.</text>
</comment>
<evidence type="ECO:0000313" key="3">
    <source>
        <dbReference type="Proteomes" id="UP000449846"/>
    </source>
</evidence>
<dbReference type="Gene3D" id="2.130.10.10">
    <property type="entry name" value="YVTN repeat-like/Quinoprotein amine dehydrogenase"/>
    <property type="match status" value="2"/>
</dbReference>
<dbReference type="EMBL" id="WMIG01000002">
    <property type="protein sequence ID" value="MTH59254.1"/>
    <property type="molecule type" value="Genomic_DNA"/>
</dbReference>
<dbReference type="InterPro" id="IPR051200">
    <property type="entry name" value="Host-pathogen_enzymatic-act"/>
</dbReference>
<protein>
    <submittedName>
        <fullName evidence="2">YncE family protein</fullName>
    </submittedName>
</protein>
<dbReference type="InterPro" id="IPR011048">
    <property type="entry name" value="Haem_d1_sf"/>
</dbReference>
<gene>
    <name evidence="2" type="ORF">GL300_08505</name>
</gene>
<name>A0A844HLE0_9RHOB</name>
<evidence type="ECO:0000313" key="2">
    <source>
        <dbReference type="EMBL" id="MTH59254.1"/>
    </source>
</evidence>
<accession>A0A844HLE0</accession>
<dbReference type="NCBIfam" id="TIGR02276">
    <property type="entry name" value="beta_rpt_yvtn"/>
    <property type="match status" value="1"/>
</dbReference>
<dbReference type="PANTHER" id="PTHR47197:SF3">
    <property type="entry name" value="DIHYDRO-HEME D1 DEHYDROGENASE"/>
    <property type="match status" value="1"/>
</dbReference>
<dbReference type="OrthoDB" id="195736at2"/>
<dbReference type="RefSeq" id="WP_155039159.1">
    <property type="nucleotide sequence ID" value="NZ_JBHGCD010000002.1"/>
</dbReference>
<evidence type="ECO:0000256" key="1">
    <source>
        <dbReference type="SAM" id="SignalP"/>
    </source>
</evidence>
<keyword evidence="1" id="KW-0732">Signal</keyword>